<name>A0A832J384_9GAMM</name>
<gene>
    <name evidence="1" type="ORF">ENJ65_02680</name>
</gene>
<dbReference type="Proteomes" id="UP000885832">
    <property type="component" value="Unassembled WGS sequence"/>
</dbReference>
<accession>A0A832J384</accession>
<protein>
    <recommendedName>
        <fullName evidence="2">Outer membrane protein beta-barrel domain-containing protein</fullName>
    </recommendedName>
</protein>
<reference evidence="1" key="1">
    <citation type="journal article" date="2020" name="mSystems">
        <title>Genome- and Community-Level Interaction Insights into Carbon Utilization and Element Cycling Functions of Hydrothermarchaeota in Hydrothermal Sediment.</title>
        <authorList>
            <person name="Zhou Z."/>
            <person name="Liu Y."/>
            <person name="Xu W."/>
            <person name="Pan J."/>
            <person name="Luo Z.H."/>
            <person name="Li M."/>
        </authorList>
    </citation>
    <scope>NUCLEOTIDE SEQUENCE [LARGE SCALE GENOMIC DNA]</scope>
    <source>
        <strain evidence="1">HyVt-505</strain>
    </source>
</reference>
<dbReference type="EMBL" id="DRNF01000170">
    <property type="protein sequence ID" value="HHJ80519.1"/>
    <property type="molecule type" value="Genomic_DNA"/>
</dbReference>
<sequence>MLNFCRYILVLVLIAPVPGVYAASSGLLINGDSVKVYYLGEANDYLPRRSRQQYSLILSKEPDPRNFLFTADAELLDYQQSLKKDRTFTPKIATFLANFKNQNLLALGGGAILRQRPNEKRKYELLSELLVAPHISDHSDSRSQPWRIDIKWSWSFKLQLNYPLADDTEFNLGVRAIHMRTSKQNNEFFESGPFIGLTSHF</sequence>
<comment type="caution">
    <text evidence="1">The sequence shown here is derived from an EMBL/GenBank/DDBJ whole genome shotgun (WGS) entry which is preliminary data.</text>
</comment>
<evidence type="ECO:0008006" key="2">
    <source>
        <dbReference type="Google" id="ProtNLM"/>
    </source>
</evidence>
<evidence type="ECO:0000313" key="1">
    <source>
        <dbReference type="EMBL" id="HHJ80519.1"/>
    </source>
</evidence>
<dbReference type="AlphaFoldDB" id="A0A832J384"/>
<proteinExistence type="predicted"/>
<organism evidence="1">
    <name type="scientific">Candidatus Tenderia electrophaga</name>
    <dbReference type="NCBI Taxonomy" id="1748243"/>
    <lineage>
        <taxon>Bacteria</taxon>
        <taxon>Pseudomonadati</taxon>
        <taxon>Pseudomonadota</taxon>
        <taxon>Gammaproteobacteria</taxon>
        <taxon>Candidatus Tenderiales</taxon>
        <taxon>Candidatus Tenderiaceae</taxon>
        <taxon>Candidatus Tenderia</taxon>
    </lineage>
</organism>